<dbReference type="EMBL" id="SSTE01011134">
    <property type="protein sequence ID" value="KAA0051936.1"/>
    <property type="molecule type" value="Genomic_DNA"/>
</dbReference>
<evidence type="ECO:0000256" key="1">
    <source>
        <dbReference type="SAM" id="MobiDB-lite"/>
    </source>
</evidence>
<name>A0A5D3CP99_CUCMM</name>
<dbReference type="AlphaFoldDB" id="A0A5D3CP99"/>
<evidence type="ECO:0000313" key="4">
    <source>
        <dbReference type="Proteomes" id="UP000321393"/>
    </source>
</evidence>
<organism evidence="3 5">
    <name type="scientific">Cucumis melo var. makuwa</name>
    <name type="common">Oriental melon</name>
    <dbReference type="NCBI Taxonomy" id="1194695"/>
    <lineage>
        <taxon>Eukaryota</taxon>
        <taxon>Viridiplantae</taxon>
        <taxon>Streptophyta</taxon>
        <taxon>Embryophyta</taxon>
        <taxon>Tracheophyta</taxon>
        <taxon>Spermatophyta</taxon>
        <taxon>Magnoliopsida</taxon>
        <taxon>eudicotyledons</taxon>
        <taxon>Gunneridae</taxon>
        <taxon>Pentapetalae</taxon>
        <taxon>rosids</taxon>
        <taxon>fabids</taxon>
        <taxon>Cucurbitales</taxon>
        <taxon>Cucurbitaceae</taxon>
        <taxon>Benincaseae</taxon>
        <taxon>Cucumis</taxon>
    </lineage>
</organism>
<protein>
    <submittedName>
        <fullName evidence="3">Ty3-gypsy retrotransposon protein</fullName>
    </submittedName>
</protein>
<feature type="region of interest" description="Disordered" evidence="1">
    <location>
        <begin position="1"/>
        <end position="31"/>
    </location>
</feature>
<evidence type="ECO:0000313" key="3">
    <source>
        <dbReference type="EMBL" id="TYK12226.1"/>
    </source>
</evidence>
<dbReference type="OrthoDB" id="1934862at2759"/>
<gene>
    <name evidence="3" type="ORF">E5676_scaffold769G00300</name>
    <name evidence="2" type="ORF">E6C27_scaffold60G003930</name>
</gene>
<feature type="compositionally biased region" description="Polar residues" evidence="1">
    <location>
        <begin position="10"/>
        <end position="21"/>
    </location>
</feature>
<dbReference type="Proteomes" id="UP000321393">
    <property type="component" value="Unassembled WGS sequence"/>
</dbReference>
<dbReference type="EMBL" id="SSTD01010190">
    <property type="protein sequence ID" value="TYK12226.1"/>
    <property type="molecule type" value="Genomic_DNA"/>
</dbReference>
<sequence length="162" mass="17897">MVTIAEKVSPHQNNSNAFQSNAREEEADANNPFGDGLIRSFRRDEIKELRLCVVSDDIDDAEMEDIVNEGAMVEVSPVVELSLNLVVGLTASGTFKVKSMVEDREIVIMIACGATHNFISLKLVEELNIPIVETTNYGSLWASGRLFRGEESAKGSQWGYRC</sequence>
<evidence type="ECO:0000313" key="5">
    <source>
        <dbReference type="Proteomes" id="UP000321947"/>
    </source>
</evidence>
<accession>A0A5D3CP99</accession>
<dbReference type="Proteomes" id="UP000321947">
    <property type="component" value="Unassembled WGS sequence"/>
</dbReference>
<proteinExistence type="predicted"/>
<evidence type="ECO:0000313" key="2">
    <source>
        <dbReference type="EMBL" id="KAA0051936.1"/>
    </source>
</evidence>
<reference evidence="4 5" key="1">
    <citation type="submission" date="2019-08" db="EMBL/GenBank/DDBJ databases">
        <title>Draft genome sequences of two oriental melons (Cucumis melo L. var makuwa).</title>
        <authorList>
            <person name="Kwon S.-Y."/>
        </authorList>
    </citation>
    <scope>NUCLEOTIDE SEQUENCE [LARGE SCALE GENOMIC DNA]</scope>
    <source>
        <strain evidence="5">cv. Chang Bougi</strain>
        <strain evidence="4">cv. SW 3</strain>
        <tissue evidence="3">Leaf</tissue>
    </source>
</reference>
<comment type="caution">
    <text evidence="3">The sequence shown here is derived from an EMBL/GenBank/DDBJ whole genome shotgun (WGS) entry which is preliminary data.</text>
</comment>